<feature type="domain" description="YncI copper-binding" evidence="4">
    <location>
        <begin position="28"/>
        <end position="176"/>
    </location>
</feature>
<dbReference type="STRING" id="1206085.SAMN05443575_3675"/>
<dbReference type="InterPro" id="IPR012533">
    <property type="entry name" value="YcnI-copper_dom"/>
</dbReference>
<gene>
    <name evidence="5" type="ORF">SAMN05443575_3675</name>
</gene>
<dbReference type="Gene3D" id="2.60.40.2230">
    <property type="entry name" value="Uncharacterised protein YcnI-like PF07987, DUF1775"/>
    <property type="match status" value="1"/>
</dbReference>
<dbReference type="AlphaFoldDB" id="A0A1M5RXA3"/>
<reference evidence="5 6" key="1">
    <citation type="submission" date="2016-11" db="EMBL/GenBank/DDBJ databases">
        <authorList>
            <person name="Jaros S."/>
            <person name="Januszkiewicz K."/>
            <person name="Wedrychowicz H."/>
        </authorList>
    </citation>
    <scope>NUCLEOTIDE SEQUENCE [LARGE SCALE GENOMIC DNA]</scope>
    <source>
        <strain evidence="5 6">DSM 45627</strain>
    </source>
</reference>
<evidence type="ECO:0000256" key="2">
    <source>
        <dbReference type="SAM" id="Phobius"/>
    </source>
</evidence>
<feature type="transmembrane region" description="Helical" evidence="2">
    <location>
        <begin position="216"/>
        <end position="235"/>
    </location>
</feature>
<name>A0A1M5RXA3_9ACTN</name>
<keyword evidence="3" id="KW-0732">Signal</keyword>
<proteinExistence type="predicted"/>
<keyword evidence="2" id="KW-0472">Membrane</keyword>
<dbReference type="EMBL" id="FQVU01000005">
    <property type="protein sequence ID" value="SHH30811.1"/>
    <property type="molecule type" value="Genomic_DNA"/>
</dbReference>
<feature type="signal peptide" evidence="3">
    <location>
        <begin position="1"/>
        <end position="27"/>
    </location>
</feature>
<evidence type="ECO:0000313" key="5">
    <source>
        <dbReference type="EMBL" id="SHH30811.1"/>
    </source>
</evidence>
<protein>
    <submittedName>
        <fullName evidence="5">Uncharacterized protein YcnI</fullName>
    </submittedName>
</protein>
<keyword evidence="2" id="KW-1133">Transmembrane helix</keyword>
<evidence type="ECO:0000313" key="6">
    <source>
        <dbReference type="Proteomes" id="UP000186132"/>
    </source>
</evidence>
<feature type="compositionally biased region" description="Low complexity" evidence="1">
    <location>
        <begin position="177"/>
        <end position="199"/>
    </location>
</feature>
<keyword evidence="2" id="KW-0812">Transmembrane</keyword>
<dbReference type="Proteomes" id="UP000186132">
    <property type="component" value="Unassembled WGS sequence"/>
</dbReference>
<organism evidence="5 6">
    <name type="scientific">Jatrophihabitans endophyticus</name>
    <dbReference type="NCBI Taxonomy" id="1206085"/>
    <lineage>
        <taxon>Bacteria</taxon>
        <taxon>Bacillati</taxon>
        <taxon>Actinomycetota</taxon>
        <taxon>Actinomycetes</taxon>
        <taxon>Jatrophihabitantales</taxon>
        <taxon>Jatrophihabitantaceae</taxon>
        <taxon>Jatrophihabitans</taxon>
    </lineage>
</organism>
<feature type="region of interest" description="Disordered" evidence="1">
    <location>
        <begin position="160"/>
        <end position="199"/>
    </location>
</feature>
<dbReference type="CDD" id="cd08545">
    <property type="entry name" value="YcnI_like"/>
    <property type="match status" value="1"/>
</dbReference>
<evidence type="ECO:0000256" key="1">
    <source>
        <dbReference type="SAM" id="MobiDB-lite"/>
    </source>
</evidence>
<sequence>MPRLRTVAFATVIGVSASLVLAAPASAHVSVSSTNAVQGGYAVVTFRMPNEEAKATTTKLQVQLPTATPFASASVQPVPGWTAVATKTKLAKPITTDDGPVTEAVTQITWTAATAAAVKPGEFQLFNVLVGPLPEQSTVTFKALQTYSNGDVVRWVETAAPGSSAEPEHPAPVLTLAPAGQSSSQPTSQPTSGASATVASAAAASDDGGSSNTGPIVLSIVALVLAAGAIGLGVVNRARRHG</sequence>
<dbReference type="OrthoDB" id="9810871at2"/>
<feature type="chain" id="PRO_5038872662" evidence="3">
    <location>
        <begin position="28"/>
        <end position="242"/>
    </location>
</feature>
<evidence type="ECO:0000259" key="4">
    <source>
        <dbReference type="Pfam" id="PF07987"/>
    </source>
</evidence>
<accession>A0A1M5RXA3</accession>
<dbReference type="InterPro" id="IPR038507">
    <property type="entry name" value="YcnI-like_sf"/>
</dbReference>
<dbReference type="Pfam" id="PF07987">
    <property type="entry name" value="DUF1775"/>
    <property type="match status" value="1"/>
</dbReference>
<evidence type="ECO:0000256" key="3">
    <source>
        <dbReference type="SAM" id="SignalP"/>
    </source>
</evidence>
<keyword evidence="6" id="KW-1185">Reference proteome</keyword>